<dbReference type="Gene3D" id="3.30.70.1060">
    <property type="entry name" value="Dimeric alpha+beta barrel"/>
    <property type="match status" value="1"/>
</dbReference>
<proteinExistence type="inferred from homology"/>
<evidence type="ECO:0000259" key="2">
    <source>
        <dbReference type="Pfam" id="PF03795"/>
    </source>
</evidence>
<sequence length="113" mass="12707">MKYMIMIYNRPRFLEDLSEAERTELFGEVDAIIKELTESGELLGTEALAEPAATKTVRVRDGVPAITDGPFIEAKEQFAGYLLVDLTSEERALDIAARWPDAKLFAMEVRQVI</sequence>
<feature type="domain" description="YCII-related" evidence="2">
    <location>
        <begin position="1"/>
        <end position="113"/>
    </location>
</feature>
<comment type="caution">
    <text evidence="3">The sequence shown here is derived from an EMBL/GenBank/DDBJ whole genome shotgun (WGS) entry which is preliminary data.</text>
</comment>
<dbReference type="Pfam" id="PF03795">
    <property type="entry name" value="YCII"/>
    <property type="match status" value="1"/>
</dbReference>
<evidence type="ECO:0000256" key="1">
    <source>
        <dbReference type="ARBA" id="ARBA00007689"/>
    </source>
</evidence>
<dbReference type="Proteomes" id="UP001500503">
    <property type="component" value="Unassembled WGS sequence"/>
</dbReference>
<name>A0ABP8QVA2_9ACTN</name>
<accession>A0ABP8QVA2</accession>
<dbReference type="InterPro" id="IPR005545">
    <property type="entry name" value="YCII"/>
</dbReference>
<keyword evidence="4" id="KW-1185">Reference proteome</keyword>
<dbReference type="EMBL" id="BAABHF010000046">
    <property type="protein sequence ID" value="GAA4510991.1"/>
    <property type="molecule type" value="Genomic_DNA"/>
</dbReference>
<organism evidence="3 4">
    <name type="scientific">Actinoallomurus oryzae</name>
    <dbReference type="NCBI Taxonomy" id="502180"/>
    <lineage>
        <taxon>Bacteria</taxon>
        <taxon>Bacillati</taxon>
        <taxon>Actinomycetota</taxon>
        <taxon>Actinomycetes</taxon>
        <taxon>Streptosporangiales</taxon>
        <taxon>Thermomonosporaceae</taxon>
        <taxon>Actinoallomurus</taxon>
    </lineage>
</organism>
<evidence type="ECO:0000313" key="4">
    <source>
        <dbReference type="Proteomes" id="UP001500503"/>
    </source>
</evidence>
<dbReference type="SUPFAM" id="SSF54909">
    <property type="entry name" value="Dimeric alpha+beta barrel"/>
    <property type="match status" value="1"/>
</dbReference>
<evidence type="ECO:0000313" key="3">
    <source>
        <dbReference type="EMBL" id="GAA4510991.1"/>
    </source>
</evidence>
<dbReference type="PANTHER" id="PTHR35174">
    <property type="entry name" value="BLL7171 PROTEIN-RELATED"/>
    <property type="match status" value="1"/>
</dbReference>
<dbReference type="PANTHER" id="PTHR35174:SF3">
    <property type="entry name" value="BLL7171 PROTEIN"/>
    <property type="match status" value="1"/>
</dbReference>
<dbReference type="InterPro" id="IPR011008">
    <property type="entry name" value="Dimeric_a/b-barrel"/>
</dbReference>
<dbReference type="RefSeq" id="WP_345472016.1">
    <property type="nucleotide sequence ID" value="NZ_BAABHF010000046.1"/>
</dbReference>
<gene>
    <name evidence="3" type="ORF">GCM10023191_074440</name>
</gene>
<reference evidence="4" key="1">
    <citation type="journal article" date="2019" name="Int. J. Syst. Evol. Microbiol.">
        <title>The Global Catalogue of Microorganisms (GCM) 10K type strain sequencing project: providing services to taxonomists for standard genome sequencing and annotation.</title>
        <authorList>
            <consortium name="The Broad Institute Genomics Platform"/>
            <consortium name="The Broad Institute Genome Sequencing Center for Infectious Disease"/>
            <person name="Wu L."/>
            <person name="Ma J."/>
        </authorList>
    </citation>
    <scope>NUCLEOTIDE SEQUENCE [LARGE SCALE GENOMIC DNA]</scope>
    <source>
        <strain evidence="4">JCM 17933</strain>
    </source>
</reference>
<protein>
    <submittedName>
        <fullName evidence="3">YciI family protein</fullName>
    </submittedName>
</protein>
<comment type="similarity">
    <text evidence="1">Belongs to the YciI family.</text>
</comment>